<feature type="region of interest" description="Disordered" evidence="1">
    <location>
        <begin position="1"/>
        <end position="20"/>
    </location>
</feature>
<sequence>MDKATEEKRNLNTDESKQFDELRARAETLDTDISRLKPLAAKAATIEGTNPCLAIVGEYHLHPDNSVYSVPELGMDARPEGILFAITTAGRCDETGRLRA</sequence>
<evidence type="ECO:0000259" key="2">
    <source>
        <dbReference type="Pfam" id="PF03354"/>
    </source>
</evidence>
<evidence type="ECO:0000313" key="3">
    <source>
        <dbReference type="EMBL" id="KKF37295.1"/>
    </source>
</evidence>
<accession>A0A0M2KD48</accession>
<evidence type="ECO:0000313" key="4">
    <source>
        <dbReference type="Proteomes" id="UP000033924"/>
    </source>
</evidence>
<dbReference type="EMBL" id="JXNU01000003">
    <property type="protein sequence ID" value="KKF37295.1"/>
    <property type="molecule type" value="Genomic_DNA"/>
</dbReference>
<organism evidence="3 4">
    <name type="scientific">Erwinia tracheiphila</name>
    <dbReference type="NCBI Taxonomy" id="65700"/>
    <lineage>
        <taxon>Bacteria</taxon>
        <taxon>Pseudomonadati</taxon>
        <taxon>Pseudomonadota</taxon>
        <taxon>Gammaproteobacteria</taxon>
        <taxon>Enterobacterales</taxon>
        <taxon>Erwiniaceae</taxon>
        <taxon>Erwinia</taxon>
    </lineage>
</organism>
<dbReference type="Proteomes" id="UP000033924">
    <property type="component" value="Unassembled WGS sequence"/>
</dbReference>
<name>A0A0M2KD48_9GAMM</name>
<reference evidence="3 4" key="1">
    <citation type="submission" date="2015-01" db="EMBL/GenBank/DDBJ databases">
        <title>Erwinia tracheiphila.</title>
        <authorList>
            <person name="Shapiro L.R."/>
        </authorList>
    </citation>
    <scope>NUCLEOTIDE SEQUENCE [LARGE SCALE GENOMIC DNA]</scope>
    <source>
        <strain evidence="3 4">BuffGH</strain>
    </source>
</reference>
<evidence type="ECO:0000256" key="1">
    <source>
        <dbReference type="SAM" id="MobiDB-lite"/>
    </source>
</evidence>
<dbReference type="InterPro" id="IPR046461">
    <property type="entry name" value="TerL_ATPase"/>
</dbReference>
<keyword evidence="4" id="KW-1185">Reference proteome</keyword>
<feature type="domain" description="Terminase large subunit-like ATPase" evidence="2">
    <location>
        <begin position="10"/>
        <end position="91"/>
    </location>
</feature>
<dbReference type="AlphaFoldDB" id="A0A0M2KD48"/>
<gene>
    <name evidence="3" type="ORF">SY86_20835</name>
</gene>
<protein>
    <recommendedName>
        <fullName evidence="2">Terminase large subunit-like ATPase domain-containing protein</fullName>
    </recommendedName>
</protein>
<proteinExistence type="predicted"/>
<dbReference type="Pfam" id="PF03354">
    <property type="entry name" value="TerL_ATPase"/>
    <property type="match status" value="1"/>
</dbReference>
<dbReference type="PATRIC" id="fig|65700.7.peg.5196"/>
<comment type="caution">
    <text evidence="3">The sequence shown here is derived from an EMBL/GenBank/DDBJ whole genome shotgun (WGS) entry which is preliminary data.</text>
</comment>